<evidence type="ECO:0000259" key="2">
    <source>
        <dbReference type="Pfam" id="PF14498"/>
    </source>
</evidence>
<feature type="domain" description="Glycosyl hydrolase family 95 catalytic" evidence="4">
    <location>
        <begin position="297"/>
        <end position="713"/>
    </location>
</feature>
<dbReference type="InterPro" id="IPR054363">
    <property type="entry name" value="GH95_cat"/>
</dbReference>
<dbReference type="GO" id="GO:0004560">
    <property type="term" value="F:alpha-L-fucosidase activity"/>
    <property type="evidence" value="ECO:0007669"/>
    <property type="project" value="InterPro"/>
</dbReference>
<evidence type="ECO:0000313" key="5">
    <source>
        <dbReference type="EMBL" id="KAI6783926.1"/>
    </source>
</evidence>
<dbReference type="InterPro" id="IPR027414">
    <property type="entry name" value="GH95_N_dom"/>
</dbReference>
<dbReference type="PIRSF" id="PIRSF007663">
    <property type="entry name" value="UCP007663"/>
    <property type="match status" value="1"/>
</dbReference>
<feature type="signal peptide" evidence="1">
    <location>
        <begin position="1"/>
        <end position="19"/>
    </location>
</feature>
<evidence type="ECO:0000256" key="1">
    <source>
        <dbReference type="SAM" id="SignalP"/>
    </source>
</evidence>
<reference evidence="5" key="2">
    <citation type="submission" date="2022-07" db="EMBL/GenBank/DDBJ databases">
        <authorList>
            <person name="Goncalves M.F.M."/>
            <person name="Hilario S."/>
            <person name="Van De Peer Y."/>
            <person name="Esteves A.C."/>
            <person name="Alves A."/>
        </authorList>
    </citation>
    <scope>NUCLEOTIDE SEQUENCE</scope>
    <source>
        <strain evidence="5">MUM 19.33</strain>
    </source>
</reference>
<protein>
    <submittedName>
        <fullName evidence="5">Alpha-fucosidase A-like protein</fullName>
    </submittedName>
</protein>
<feature type="chain" id="PRO_5040241422" evidence="1">
    <location>
        <begin position="20"/>
        <end position="792"/>
    </location>
</feature>
<evidence type="ECO:0000313" key="6">
    <source>
        <dbReference type="Proteomes" id="UP001055219"/>
    </source>
</evidence>
<gene>
    <name evidence="5" type="ORF">J7T54_001802</name>
</gene>
<dbReference type="Proteomes" id="UP001055219">
    <property type="component" value="Unassembled WGS sequence"/>
</dbReference>
<dbReference type="InterPro" id="IPR049053">
    <property type="entry name" value="AFCA-like_C"/>
</dbReference>
<reference evidence="5" key="1">
    <citation type="journal article" date="2021" name="J Fungi (Basel)">
        <title>Genomic and Metabolomic Analyses of the Marine Fungus Emericellopsis cladophorae: Insights into Saltwater Adaptability Mechanisms and Its Biosynthetic Potential.</title>
        <authorList>
            <person name="Goncalves M.F.M."/>
            <person name="Hilario S."/>
            <person name="Van de Peer Y."/>
            <person name="Esteves A.C."/>
            <person name="Alves A."/>
        </authorList>
    </citation>
    <scope>NUCLEOTIDE SEQUENCE</scope>
    <source>
        <strain evidence="5">MUM 19.33</strain>
    </source>
</reference>
<dbReference type="InterPro" id="IPR008928">
    <property type="entry name" value="6-hairpin_glycosidase_sf"/>
</dbReference>
<comment type="caution">
    <text evidence="5">The sequence shown here is derived from an EMBL/GenBank/DDBJ whole genome shotgun (WGS) entry which is preliminary data.</text>
</comment>
<dbReference type="GeneID" id="75828319"/>
<proteinExistence type="predicted"/>
<feature type="domain" description="Alpha fucosidase A-like C-terminal" evidence="3">
    <location>
        <begin position="732"/>
        <end position="789"/>
    </location>
</feature>
<name>A0A9P9Y5M1_9HYPO</name>
<organism evidence="5 6">
    <name type="scientific">Emericellopsis cladophorae</name>
    <dbReference type="NCBI Taxonomy" id="2686198"/>
    <lineage>
        <taxon>Eukaryota</taxon>
        <taxon>Fungi</taxon>
        <taxon>Dikarya</taxon>
        <taxon>Ascomycota</taxon>
        <taxon>Pezizomycotina</taxon>
        <taxon>Sordariomycetes</taxon>
        <taxon>Hypocreomycetidae</taxon>
        <taxon>Hypocreales</taxon>
        <taxon>Bionectriaceae</taxon>
        <taxon>Emericellopsis</taxon>
    </lineage>
</organism>
<dbReference type="InterPro" id="IPR016518">
    <property type="entry name" value="Alpha-L-fucosidase"/>
</dbReference>
<dbReference type="Pfam" id="PF14498">
    <property type="entry name" value="Glyco_hyd_65N_2"/>
    <property type="match status" value="1"/>
</dbReference>
<dbReference type="InterPro" id="IPR012341">
    <property type="entry name" value="6hp_glycosidase-like_sf"/>
</dbReference>
<evidence type="ECO:0000259" key="3">
    <source>
        <dbReference type="Pfam" id="PF21307"/>
    </source>
</evidence>
<evidence type="ECO:0000259" key="4">
    <source>
        <dbReference type="Pfam" id="PF22124"/>
    </source>
</evidence>
<accession>A0A9P9Y5M1</accession>
<dbReference type="OrthoDB" id="2848340at2759"/>
<dbReference type="Pfam" id="PF22124">
    <property type="entry name" value="Glyco_hydro_95_cat"/>
    <property type="match status" value="1"/>
</dbReference>
<dbReference type="EMBL" id="JAGIXG020000006">
    <property type="protein sequence ID" value="KAI6783926.1"/>
    <property type="molecule type" value="Genomic_DNA"/>
</dbReference>
<keyword evidence="6" id="KW-1185">Reference proteome</keyword>
<dbReference type="Pfam" id="PF21307">
    <property type="entry name" value="Glyco_hydro_95_C"/>
    <property type="match status" value="1"/>
</dbReference>
<dbReference type="PANTHER" id="PTHR31084:SF3">
    <property type="entry name" value="ALPHA-FUCOSIDASE A"/>
    <property type="match status" value="1"/>
</dbReference>
<dbReference type="PANTHER" id="PTHR31084">
    <property type="entry name" value="ALPHA-L-FUCOSIDASE 2"/>
    <property type="match status" value="1"/>
</dbReference>
<dbReference type="Gene3D" id="1.50.10.10">
    <property type="match status" value="1"/>
</dbReference>
<dbReference type="SUPFAM" id="SSF48208">
    <property type="entry name" value="Six-hairpin glycosidases"/>
    <property type="match status" value="1"/>
</dbReference>
<dbReference type="AlphaFoldDB" id="A0A9P9Y5M1"/>
<dbReference type="RefSeq" id="XP_051364782.1">
    <property type="nucleotide sequence ID" value="XM_051503837.1"/>
</dbReference>
<feature type="domain" description="Glycosyl hydrolase family 95 N-terminal" evidence="2">
    <location>
        <begin position="22"/>
        <end position="266"/>
    </location>
</feature>
<sequence length="792" mass="87207">MMTLLQALVASSTFAGVAGRSLWSTKPATHAWRKSDDYLLKNAYPVGNGKLGGVEKAVLNIDSLWSGGPFQSEDYNGGNPDEPKYWALPDIRAEIFSNGTGSVAPLLGSGDAYGAYQTLGNLTVSIEGVQDYKNYKRVLDLETGVHTSTYEVDGAELSTVVFCTYPDEVCVYHISSSETLPEITVSYENVLVDEDLYDKSCEEGLVRVKGKTQAGPPEGLKYDAIARVTKCSGAKTECDGSSLRVQAPQGQRSITIVHGADTNFDQTKGNAENDYSFKGQDPAEYVERVTKNAAAKSYKRLLQSHTDDYGCLESAFTLDLPDPNGSANVETAELIAGYTAESAGDPFLEALLFDYSRHLLITSSRPGSLPANLQGRWTEELWPAWSADYHANINLQMNYWAADQTGLSETQDGLWDYMELNWAPRGSETAELLYGGEGWVVHNEMNIWGFTAMKEGESWAHYPASAAWMMQHVWDNFDYTRDVAWFKRQGYPLIKGVGRFWLSQLQEDGFFEDGTLVVNPCSSPEHGPTTFGCAHYQQEIHRTFDTVLSGASFAEEDDEDFLEQVRDALGKLDKGFHVTEWGGVKEWKLPDSYGYDEKSDHRHLSHLTGWHPGYSLSSYHSGYGTNETIQDAVRETLIARGDGNAGDANAGWAKVWRAACWARLNDTEQAHFHLRYAIQENFVGNGFSMYSGQYEPFQIDANFGLGGAVLSMLVVDLPLAHDAPVDAVRTVVLGPAIPAAWRDGSVKGLRVRGGGTVDFSWDDEGVVDKASVEGLKSKVRFVNVKGEVVVKG</sequence>
<dbReference type="GO" id="GO:0005975">
    <property type="term" value="P:carbohydrate metabolic process"/>
    <property type="evidence" value="ECO:0007669"/>
    <property type="project" value="InterPro"/>
</dbReference>
<keyword evidence="1" id="KW-0732">Signal</keyword>